<keyword evidence="4" id="KW-0418">Kinase</keyword>
<dbReference type="Proteomes" id="UP001497392">
    <property type="component" value="Unassembled WGS sequence"/>
</dbReference>
<evidence type="ECO:0000256" key="4">
    <source>
        <dbReference type="ARBA" id="ARBA00022777"/>
    </source>
</evidence>
<keyword evidence="5" id="KW-0067">ATP-binding</keyword>
<evidence type="ECO:0000256" key="3">
    <source>
        <dbReference type="ARBA" id="ARBA00022741"/>
    </source>
</evidence>
<dbReference type="Gene3D" id="3.40.50.10240">
    <property type="entry name" value="Thiamin pyrophosphokinase, catalytic domain"/>
    <property type="match status" value="1"/>
</dbReference>
<feature type="domain" description="Thiamin pyrophosphokinase thiamin-binding" evidence="7">
    <location>
        <begin position="175"/>
        <end position="240"/>
    </location>
</feature>
<gene>
    <name evidence="8" type="primary">g13437</name>
    <name evidence="8" type="ORF">VP750_LOCUS11905</name>
</gene>
<dbReference type="Pfam" id="PF04265">
    <property type="entry name" value="TPK_B1_binding"/>
    <property type="match status" value="1"/>
</dbReference>
<evidence type="ECO:0000256" key="6">
    <source>
        <dbReference type="ARBA" id="ARBA00025120"/>
    </source>
</evidence>
<evidence type="ECO:0000256" key="2">
    <source>
        <dbReference type="ARBA" id="ARBA00022679"/>
    </source>
</evidence>
<dbReference type="EC" id="2.7.6.2" evidence="1"/>
<dbReference type="SUPFAM" id="SSF63999">
    <property type="entry name" value="Thiamin pyrophosphokinase, catalytic domain"/>
    <property type="match status" value="1"/>
</dbReference>
<accession>A0ABP1GCR8</accession>
<dbReference type="CDD" id="cd07995">
    <property type="entry name" value="TPK"/>
    <property type="match status" value="1"/>
</dbReference>
<dbReference type="EMBL" id="CAXHTA020000021">
    <property type="protein sequence ID" value="CAL5229999.1"/>
    <property type="molecule type" value="Genomic_DNA"/>
</dbReference>
<organism evidence="8 9">
    <name type="scientific">Coccomyxa viridis</name>
    <dbReference type="NCBI Taxonomy" id="1274662"/>
    <lineage>
        <taxon>Eukaryota</taxon>
        <taxon>Viridiplantae</taxon>
        <taxon>Chlorophyta</taxon>
        <taxon>core chlorophytes</taxon>
        <taxon>Trebouxiophyceae</taxon>
        <taxon>Trebouxiophyceae incertae sedis</taxon>
        <taxon>Coccomyxaceae</taxon>
        <taxon>Coccomyxa</taxon>
    </lineage>
</organism>
<reference evidence="8 9" key="1">
    <citation type="submission" date="2024-06" db="EMBL/GenBank/DDBJ databases">
        <authorList>
            <person name="Kraege A."/>
            <person name="Thomma B."/>
        </authorList>
    </citation>
    <scope>NUCLEOTIDE SEQUENCE [LARGE SCALE GENOMIC DNA]</scope>
</reference>
<dbReference type="InterPro" id="IPR006282">
    <property type="entry name" value="Thi_PPkinase"/>
</dbReference>
<dbReference type="InterPro" id="IPR036371">
    <property type="entry name" value="TPK_B1-bd_sf"/>
</dbReference>
<keyword evidence="2" id="KW-0808">Transferase</keyword>
<comment type="caution">
    <text evidence="8">The sequence shown here is derived from an EMBL/GenBank/DDBJ whole genome shotgun (WGS) entry which is preliminary data.</text>
</comment>
<dbReference type="InterPro" id="IPR007371">
    <property type="entry name" value="TPK_catalytic"/>
</dbReference>
<evidence type="ECO:0000259" key="7">
    <source>
        <dbReference type="SMART" id="SM00983"/>
    </source>
</evidence>
<evidence type="ECO:0000256" key="1">
    <source>
        <dbReference type="ARBA" id="ARBA00013245"/>
    </source>
</evidence>
<protein>
    <recommendedName>
        <fullName evidence="1">thiamine diphosphokinase</fullName>
        <ecNumber evidence="1">2.7.6.2</ecNumber>
    </recommendedName>
</protein>
<dbReference type="NCBIfam" id="TIGR01378">
    <property type="entry name" value="thi_PPkinase"/>
    <property type="match status" value="1"/>
</dbReference>
<sequence>MLSNRFLSSVGGTNQRLVLLILNFRLPPVTFALWRHAHVRIVADGGANRLYDALSEGSMQQDRLLSRSDYVPDIIRGDLDSIRPDVLDYYSKLGTQVVDESGDQDSTDLQKCIACAHELIASRPGDLQGASIFAAGAFGGRIDHVLSSLCTLHRHEGEKIILCGDGNLVRLLPCGHTDLEPDLDVEGPACGLVAMAAPATASSQGLKWNLESTQLEVQGLQSTSNTLAGSRVSVDTDQPLLWMTEFRDPLEE</sequence>
<dbReference type="SUPFAM" id="SSF63862">
    <property type="entry name" value="Thiamin pyrophosphokinase, substrate-binding domain"/>
    <property type="match status" value="1"/>
</dbReference>
<dbReference type="PANTHER" id="PTHR13622:SF8">
    <property type="entry name" value="THIAMIN PYROPHOSPHOKINASE 1"/>
    <property type="match status" value="1"/>
</dbReference>
<dbReference type="SMART" id="SM00983">
    <property type="entry name" value="TPK_B1_binding"/>
    <property type="match status" value="1"/>
</dbReference>
<keyword evidence="9" id="KW-1185">Reference proteome</keyword>
<evidence type="ECO:0000313" key="9">
    <source>
        <dbReference type="Proteomes" id="UP001497392"/>
    </source>
</evidence>
<proteinExistence type="predicted"/>
<dbReference type="PANTHER" id="PTHR13622">
    <property type="entry name" value="THIAMIN PYROPHOSPHOKINASE"/>
    <property type="match status" value="1"/>
</dbReference>
<name>A0ABP1GCR8_9CHLO</name>
<comment type="function">
    <text evidence="6">Catalyzes the phosphorylation of thiamine to thiamine pyrophosphate (TPP). TPP is an active cofactor for enzymes involved in glycolysis and energy production. Plant leaves require high levels of TPP for photosynthesis and carbohydrate metabolism.</text>
</comment>
<evidence type="ECO:0000256" key="5">
    <source>
        <dbReference type="ARBA" id="ARBA00022840"/>
    </source>
</evidence>
<dbReference type="Pfam" id="PF04263">
    <property type="entry name" value="TPK_catalytic"/>
    <property type="match status" value="1"/>
</dbReference>
<evidence type="ECO:0000313" key="8">
    <source>
        <dbReference type="EMBL" id="CAL5229999.1"/>
    </source>
</evidence>
<keyword evidence="3" id="KW-0547">Nucleotide-binding</keyword>
<dbReference type="InterPro" id="IPR036759">
    <property type="entry name" value="TPK_catalytic_sf"/>
</dbReference>
<dbReference type="InterPro" id="IPR007373">
    <property type="entry name" value="Thiamin_PyroPKinase_B1-bd"/>
</dbReference>